<keyword evidence="1" id="KW-0472">Membrane</keyword>
<organism evidence="2 3">
    <name type="scientific">Methanobrevibacter oralis</name>
    <dbReference type="NCBI Taxonomy" id="66851"/>
    <lineage>
        <taxon>Archaea</taxon>
        <taxon>Methanobacteriati</taxon>
        <taxon>Methanobacteriota</taxon>
        <taxon>Methanomada group</taxon>
        <taxon>Methanobacteria</taxon>
        <taxon>Methanobacteriales</taxon>
        <taxon>Methanobacteriaceae</taxon>
        <taxon>Methanobrevibacter</taxon>
    </lineage>
</organism>
<keyword evidence="1" id="KW-1133">Transmembrane helix</keyword>
<dbReference type="Proteomes" id="UP000077428">
    <property type="component" value="Unassembled WGS sequence"/>
</dbReference>
<feature type="transmembrane region" description="Helical" evidence="1">
    <location>
        <begin position="31"/>
        <end position="49"/>
    </location>
</feature>
<evidence type="ECO:0000256" key="1">
    <source>
        <dbReference type="SAM" id="Phobius"/>
    </source>
</evidence>
<comment type="caution">
    <text evidence="2">The sequence shown here is derived from an EMBL/GenBank/DDBJ whole genome shotgun (WGS) entry which is preliminary data.</text>
</comment>
<sequence length="81" mass="9804">MKVIYKILFFIGWLLVFLIPILFHFFKCLLLFRTCNFIILIYAVLLSEVENKIDSPRMFKILFVCLTVEFIFSITEYVWLI</sequence>
<proteinExistence type="predicted"/>
<evidence type="ECO:0000313" key="2">
    <source>
        <dbReference type="EMBL" id="KZX14162.1"/>
    </source>
</evidence>
<evidence type="ECO:0000313" key="3">
    <source>
        <dbReference type="Proteomes" id="UP000077428"/>
    </source>
</evidence>
<dbReference type="AlphaFoldDB" id="A0A166C5V4"/>
<feature type="transmembrane region" description="Helical" evidence="1">
    <location>
        <begin position="61"/>
        <end position="80"/>
    </location>
</feature>
<keyword evidence="1" id="KW-0812">Transmembrane</keyword>
<dbReference type="PATRIC" id="fig|66851.6.peg.91"/>
<protein>
    <submittedName>
        <fullName evidence="2">Uncharacterized protein</fullName>
    </submittedName>
</protein>
<accession>A0A166C5V4</accession>
<name>A0A166C5V4_METOA</name>
<dbReference type="EMBL" id="LWMU01000022">
    <property type="protein sequence ID" value="KZX14162.1"/>
    <property type="molecule type" value="Genomic_DNA"/>
</dbReference>
<feature type="transmembrane region" description="Helical" evidence="1">
    <location>
        <begin position="7"/>
        <end position="25"/>
    </location>
</feature>
<reference evidence="3" key="1">
    <citation type="journal article" date="2016" name="Genome Announc.">
        <title>Draft Genome Sequences of Methanobrevibacter curvatus DSM11111, Methanobrevibacter cuticularis DSM11139, Methanobrevibacter filiformis DSM11501, and Methanobrevibacter oralis DSM7256.</title>
        <authorList>
            <person name="Poehlein A."/>
            <person name="Seedorf H."/>
        </authorList>
    </citation>
    <scope>NUCLEOTIDE SEQUENCE [LARGE SCALE GENOMIC DNA]</scope>
    <source>
        <strain evidence="3">DSM 7256 / JCM 30027 / ZR</strain>
    </source>
</reference>
<keyword evidence="3" id="KW-1185">Reference proteome</keyword>
<gene>
    <name evidence="2" type="ORF">MBORA_00670</name>
</gene>